<comment type="function">
    <text evidence="6">Involved in mitochondrial fission. Acts as an adapter protein required to form mitochondrial fission complexes. Formation of these complexes is required to promote constriction and fission of the mitochondrial compartment at a late step in mitochondrial division.</text>
</comment>
<dbReference type="InterPro" id="IPR001680">
    <property type="entry name" value="WD40_rpt"/>
</dbReference>
<evidence type="ECO:0000256" key="1">
    <source>
        <dbReference type="ARBA" id="ARBA00004570"/>
    </source>
</evidence>
<keyword evidence="3" id="KW-0677">Repeat</keyword>
<comment type="caution">
    <text evidence="8">The sequence shown here is derived from an EMBL/GenBank/DDBJ whole genome shotgun (WGS) entry which is preliminary data.</text>
</comment>
<evidence type="ECO:0000256" key="2">
    <source>
        <dbReference type="ARBA" id="ARBA00022574"/>
    </source>
</evidence>
<dbReference type="PROSITE" id="PS00678">
    <property type="entry name" value="WD_REPEATS_1"/>
    <property type="match status" value="1"/>
</dbReference>
<accession>A0A9W4JSS3</accession>
<dbReference type="GO" id="GO:0005741">
    <property type="term" value="C:mitochondrial outer membrane"/>
    <property type="evidence" value="ECO:0007669"/>
    <property type="project" value="UniProtKB-SubCell"/>
</dbReference>
<keyword evidence="2 7" id="KW-0853">WD repeat</keyword>
<dbReference type="SMART" id="SM00320">
    <property type="entry name" value="WD40"/>
    <property type="match status" value="1"/>
</dbReference>
<evidence type="ECO:0000256" key="4">
    <source>
        <dbReference type="ARBA" id="ARBA00038415"/>
    </source>
</evidence>
<dbReference type="OrthoDB" id="5585087at2759"/>
<dbReference type="PANTHER" id="PTHR22847:SF637">
    <property type="entry name" value="WD REPEAT DOMAIN 5B"/>
    <property type="match status" value="1"/>
</dbReference>
<dbReference type="PROSITE" id="PS50294">
    <property type="entry name" value="WD_REPEATS_REGION"/>
    <property type="match status" value="1"/>
</dbReference>
<evidence type="ECO:0000256" key="7">
    <source>
        <dbReference type="PROSITE-ProRule" id="PRU00221"/>
    </source>
</evidence>
<comment type="similarity">
    <text evidence="4">Belongs to the WD repeat MDV1/CAF4 family.</text>
</comment>
<dbReference type="PROSITE" id="PS50082">
    <property type="entry name" value="WD_REPEATS_2"/>
    <property type="match status" value="1"/>
</dbReference>
<evidence type="ECO:0000256" key="3">
    <source>
        <dbReference type="ARBA" id="ARBA00022737"/>
    </source>
</evidence>
<evidence type="ECO:0000313" key="8">
    <source>
        <dbReference type="EMBL" id="CAG8417153.1"/>
    </source>
</evidence>
<dbReference type="Proteomes" id="UP001152592">
    <property type="component" value="Unassembled WGS sequence"/>
</dbReference>
<dbReference type="InterPro" id="IPR019775">
    <property type="entry name" value="WD40_repeat_CS"/>
</dbReference>
<comment type="subcellular location">
    <subcellularLocation>
        <location evidence="1">Mitochondrion outer membrane</location>
        <topology evidence="1">Peripheral membrane protein</topology>
        <orientation evidence="1">Cytoplasmic side</orientation>
    </subcellularLocation>
</comment>
<dbReference type="GO" id="GO:0005634">
    <property type="term" value="C:nucleus"/>
    <property type="evidence" value="ECO:0007669"/>
    <property type="project" value="TreeGrafter"/>
</dbReference>
<proteinExistence type="inferred from homology"/>
<dbReference type="InterPro" id="IPR015943">
    <property type="entry name" value="WD40/YVTN_repeat-like_dom_sf"/>
</dbReference>
<name>A0A9W4JSS3_9EURO</name>
<sequence length="122" mass="13549">MAGIAPLQLYYSGLAFVPTLEGHSDWIWFVAFSLDGQTVASGSDDNTIKLWDAQTGKELQTLEGHPDFVASIVGQIPTQPHRHISVANDWVAFGNQNLIWLPAEYRPFHCSAIQHDRLALGY</sequence>
<dbReference type="Pfam" id="PF00400">
    <property type="entry name" value="WD40"/>
    <property type="match status" value="1"/>
</dbReference>
<dbReference type="PANTHER" id="PTHR22847">
    <property type="entry name" value="WD40 REPEAT PROTEIN"/>
    <property type="match status" value="1"/>
</dbReference>
<dbReference type="InterPro" id="IPR036322">
    <property type="entry name" value="WD40_repeat_dom_sf"/>
</dbReference>
<evidence type="ECO:0000313" key="9">
    <source>
        <dbReference type="Proteomes" id="UP001152592"/>
    </source>
</evidence>
<organism evidence="8 9">
    <name type="scientific">Penicillium salamii</name>
    <dbReference type="NCBI Taxonomy" id="1612424"/>
    <lineage>
        <taxon>Eukaryota</taxon>
        <taxon>Fungi</taxon>
        <taxon>Dikarya</taxon>
        <taxon>Ascomycota</taxon>
        <taxon>Pezizomycotina</taxon>
        <taxon>Eurotiomycetes</taxon>
        <taxon>Eurotiomycetidae</taxon>
        <taxon>Eurotiales</taxon>
        <taxon>Aspergillaceae</taxon>
        <taxon>Penicillium</taxon>
    </lineage>
</organism>
<dbReference type="AlphaFoldDB" id="A0A9W4JSS3"/>
<dbReference type="SUPFAM" id="SSF50978">
    <property type="entry name" value="WD40 repeat-like"/>
    <property type="match status" value="1"/>
</dbReference>
<feature type="repeat" description="WD" evidence="7">
    <location>
        <begin position="20"/>
        <end position="61"/>
    </location>
</feature>
<dbReference type="EMBL" id="CAJVPD010000274">
    <property type="protein sequence ID" value="CAG8417153.1"/>
    <property type="molecule type" value="Genomic_DNA"/>
</dbReference>
<dbReference type="GO" id="GO:1990234">
    <property type="term" value="C:transferase complex"/>
    <property type="evidence" value="ECO:0007669"/>
    <property type="project" value="UniProtKB-ARBA"/>
</dbReference>
<gene>
    <name evidence="8" type="ORF">PSALAMII_LOCUS9327</name>
</gene>
<reference evidence="8" key="1">
    <citation type="submission" date="2021-07" db="EMBL/GenBank/DDBJ databases">
        <authorList>
            <person name="Branca A.L. A."/>
        </authorList>
    </citation>
    <scope>NUCLEOTIDE SEQUENCE</scope>
</reference>
<dbReference type="Gene3D" id="2.130.10.10">
    <property type="entry name" value="YVTN repeat-like/Quinoprotein amine dehydrogenase"/>
    <property type="match status" value="1"/>
</dbReference>
<evidence type="ECO:0000256" key="5">
    <source>
        <dbReference type="ARBA" id="ARBA00039789"/>
    </source>
</evidence>
<evidence type="ECO:0000256" key="6">
    <source>
        <dbReference type="ARBA" id="ARBA00043913"/>
    </source>
</evidence>
<protein>
    <recommendedName>
        <fullName evidence="5">Mitochondrial division protein 1</fullName>
    </recommendedName>
</protein>